<evidence type="ECO:0000313" key="3">
    <source>
        <dbReference type="EMBL" id="MCS0598178.1"/>
    </source>
</evidence>
<proteinExistence type="predicted"/>
<feature type="domain" description="Ice-binding protein C-terminal" evidence="2">
    <location>
        <begin position="157"/>
        <end position="179"/>
    </location>
</feature>
<dbReference type="Pfam" id="PF07589">
    <property type="entry name" value="PEP-CTERM"/>
    <property type="match status" value="1"/>
</dbReference>
<gene>
    <name evidence="3" type="ORF">NX780_17655</name>
</gene>
<accession>A0ABT2APJ9</accession>
<feature type="chain" id="PRO_5046939864" evidence="1">
    <location>
        <begin position="20"/>
        <end position="190"/>
    </location>
</feature>
<comment type="caution">
    <text evidence="3">The sequence shown here is derived from an EMBL/GenBank/DDBJ whole genome shotgun (WGS) entry which is preliminary data.</text>
</comment>
<sequence length="190" mass="19588">MKNLVFSLSLLLASAGASAGVIGFDDLPGLETEPIANGYAGFDWDGLGAIRADAYPGSGYAAGTVSFANAAFNHDGGTAAISRAGGFNFVGAFFTSAWLEQELAFEGWRDGVLVYASPASYVIDTATPLWIGLGWSGIDTLLIYNSSGTQWAMDEFTVPEPASLSLLGAALAGMALSRRRRPLAGAGPAP</sequence>
<evidence type="ECO:0000259" key="2">
    <source>
        <dbReference type="Pfam" id="PF07589"/>
    </source>
</evidence>
<name>A0ABT2APJ9_9BURK</name>
<evidence type="ECO:0000256" key="1">
    <source>
        <dbReference type="SAM" id="SignalP"/>
    </source>
</evidence>
<keyword evidence="4" id="KW-1185">Reference proteome</keyword>
<reference evidence="3 4" key="1">
    <citation type="submission" date="2022-08" db="EMBL/GenBank/DDBJ databases">
        <title>Reclassification of Massilia species as members of the genera Telluria, Duganella, Pseudoduganella, Mokoshia gen. nov. and Zemynaea gen. nov. using orthogonal and non-orthogonal genome-based approaches.</title>
        <authorList>
            <person name="Bowman J.P."/>
        </authorList>
    </citation>
    <scope>NUCLEOTIDE SEQUENCE [LARGE SCALE GENOMIC DNA]</scope>
    <source>
        <strain evidence="3 4">JCM 31661</strain>
    </source>
</reference>
<dbReference type="InterPro" id="IPR013424">
    <property type="entry name" value="Ice-binding_C"/>
</dbReference>
<evidence type="ECO:0000313" key="4">
    <source>
        <dbReference type="Proteomes" id="UP001206572"/>
    </source>
</evidence>
<dbReference type="RefSeq" id="WP_258829191.1">
    <property type="nucleotide sequence ID" value="NZ_JANUHA010000013.1"/>
</dbReference>
<dbReference type="EMBL" id="JANUHA010000013">
    <property type="protein sequence ID" value="MCS0598178.1"/>
    <property type="molecule type" value="Genomic_DNA"/>
</dbReference>
<organism evidence="3 4">
    <name type="scientific">Massilia agri</name>
    <dbReference type="NCBI Taxonomy" id="1886785"/>
    <lineage>
        <taxon>Bacteria</taxon>
        <taxon>Pseudomonadati</taxon>
        <taxon>Pseudomonadota</taxon>
        <taxon>Betaproteobacteria</taxon>
        <taxon>Burkholderiales</taxon>
        <taxon>Oxalobacteraceae</taxon>
        <taxon>Telluria group</taxon>
        <taxon>Massilia</taxon>
    </lineage>
</organism>
<protein>
    <submittedName>
        <fullName evidence="3">PEP-CTERM sorting domain-containing protein</fullName>
    </submittedName>
</protein>
<keyword evidence="1" id="KW-0732">Signal</keyword>
<dbReference type="Proteomes" id="UP001206572">
    <property type="component" value="Unassembled WGS sequence"/>
</dbReference>
<dbReference type="NCBIfam" id="TIGR02595">
    <property type="entry name" value="PEP_CTERM"/>
    <property type="match status" value="1"/>
</dbReference>
<feature type="signal peptide" evidence="1">
    <location>
        <begin position="1"/>
        <end position="19"/>
    </location>
</feature>